<feature type="region of interest" description="Disordered" evidence="4">
    <location>
        <begin position="130"/>
        <end position="281"/>
    </location>
</feature>
<dbReference type="GeneID" id="107793577"/>
<dbReference type="Pfam" id="PF16770">
    <property type="entry name" value="RTT107_BRCT_5"/>
    <property type="match status" value="1"/>
</dbReference>
<dbReference type="SMART" id="SM00292">
    <property type="entry name" value="BRCT"/>
    <property type="match status" value="1"/>
</dbReference>
<dbReference type="AlphaFoldDB" id="A0A1S4A4I1"/>
<dbReference type="SUPFAM" id="SSF52113">
    <property type="entry name" value="BRCT domain"/>
    <property type="match status" value="1"/>
</dbReference>
<dbReference type="PANTHER" id="PTHR23196:SF1">
    <property type="entry name" value="PAX-INTERACTING PROTEIN 1"/>
    <property type="match status" value="1"/>
</dbReference>
<name>A0A1S4A4I1_TOBAC</name>
<dbReference type="RefSeq" id="XP_016471476.1">
    <property type="nucleotide sequence ID" value="XM_016615990.2"/>
</dbReference>
<comment type="subcellular location">
    <subcellularLocation>
        <location evidence="1">Nucleus</location>
    </subcellularLocation>
</comment>
<keyword evidence="2" id="KW-0227">DNA damage</keyword>
<dbReference type="SMR" id="A0A1S4A4I1"/>
<dbReference type="KEGG" id="nta:107793577"/>
<feature type="region of interest" description="Disordered" evidence="4">
    <location>
        <begin position="1"/>
        <end position="106"/>
    </location>
</feature>
<sequence length="663" mass="73487">MQRKKKELLVGRSPTTEPPKRSSLDPPLRRGVKGSGEKEKHPLSGKKLKGSPRSDSRLLSSKSRVKSELSKSRSRKNFVKKLDEQLNSGAGDGMIDDGNGDDVPDMLNVGLDTQMAAEAMQTLCFGAPALENDSSSEKKGDKSLTDGSCKDRIDDESLSKQRSSKKKARSSIMSMSTMQKNARLVEENHRERVKQQKGIQKQGNEEQGTGLKIIKLNMTKPHASRGREEELRQEERPPKASAGSMSVKNCHSFTPVARRTGQHRVESQPKRRLSAAATFDRSGTDADVCETLMDQGTLATNQTANLRNMESTWANLSAVDYPKGRRSHRKMPTMGQETTTQSSRRSKRLRGDQTSTSIDVSTKRRKYSPECTLPDIASSERGSQKKLLQEGIDKRHLDGNSTNDAFADGSAKTILDKSIKDSNRKTNVEITRSVDETQGTESSTGEQCKASAAACTTPTNAKIQKNAVSPICMGDEYHKQSCRKNMSRSSLLREITSLHSTGTQIGSTLKDSRKRREMTNVRVLFSQHLDADIIKQQKKILARLGASSVSSMSDATHFVADEFVRTRNMLEAIAVRKPVVTHLWLESCGQASCLIDEKNYILRDARKEKQFGFSMPVSFARACQHPLLQGYKVFTTPNTKPGKDIGKFGEGSSWQWSDLVDLL</sequence>
<feature type="compositionally biased region" description="Polar residues" evidence="4">
    <location>
        <begin position="243"/>
        <end position="252"/>
    </location>
</feature>
<feature type="compositionally biased region" description="Polar residues" evidence="4">
    <location>
        <begin position="197"/>
        <end position="207"/>
    </location>
</feature>
<evidence type="ECO:0000313" key="7">
    <source>
        <dbReference type="RefSeq" id="XP_016471476.1"/>
    </source>
</evidence>
<evidence type="ECO:0000313" key="6">
    <source>
        <dbReference type="Proteomes" id="UP000790787"/>
    </source>
</evidence>
<evidence type="ECO:0000256" key="3">
    <source>
        <dbReference type="ARBA" id="ARBA00023242"/>
    </source>
</evidence>
<reference evidence="7" key="2">
    <citation type="submission" date="2025-08" db="UniProtKB">
        <authorList>
            <consortium name="RefSeq"/>
        </authorList>
    </citation>
    <scope>IDENTIFICATION</scope>
    <source>
        <tissue evidence="7">Leaf</tissue>
    </source>
</reference>
<dbReference type="PROSITE" id="PS50172">
    <property type="entry name" value="BRCT"/>
    <property type="match status" value="1"/>
</dbReference>
<dbReference type="Gene3D" id="3.40.50.10190">
    <property type="entry name" value="BRCT domain"/>
    <property type="match status" value="1"/>
</dbReference>
<reference evidence="6" key="1">
    <citation type="journal article" date="2014" name="Nat. Commun.">
        <title>The tobacco genome sequence and its comparison with those of tomato and potato.</title>
        <authorList>
            <person name="Sierro N."/>
            <person name="Battey J.N."/>
            <person name="Ouadi S."/>
            <person name="Bakaher N."/>
            <person name="Bovet L."/>
            <person name="Willig A."/>
            <person name="Goepfert S."/>
            <person name="Peitsch M.C."/>
            <person name="Ivanov N.V."/>
        </authorList>
    </citation>
    <scope>NUCLEOTIDE SEQUENCE [LARGE SCALE GENOMIC DNA]</scope>
</reference>
<evidence type="ECO:0000259" key="5">
    <source>
        <dbReference type="PROSITE" id="PS50172"/>
    </source>
</evidence>
<organism evidence="6 7">
    <name type="scientific">Nicotiana tabacum</name>
    <name type="common">Common tobacco</name>
    <dbReference type="NCBI Taxonomy" id="4097"/>
    <lineage>
        <taxon>Eukaryota</taxon>
        <taxon>Viridiplantae</taxon>
        <taxon>Streptophyta</taxon>
        <taxon>Embryophyta</taxon>
        <taxon>Tracheophyta</taxon>
        <taxon>Spermatophyta</taxon>
        <taxon>Magnoliopsida</taxon>
        <taxon>eudicotyledons</taxon>
        <taxon>Gunneridae</taxon>
        <taxon>Pentapetalae</taxon>
        <taxon>asterids</taxon>
        <taxon>lamiids</taxon>
        <taxon>Solanales</taxon>
        <taxon>Solanaceae</taxon>
        <taxon>Nicotianoideae</taxon>
        <taxon>Nicotianeae</taxon>
        <taxon>Nicotiana</taxon>
    </lineage>
</organism>
<keyword evidence="3" id="KW-0539">Nucleus</keyword>
<dbReference type="PANTHER" id="PTHR23196">
    <property type="entry name" value="PAX TRANSCRIPTION ACTIVATION DOMAIN INTERACTING PROTEIN"/>
    <property type="match status" value="1"/>
</dbReference>
<feature type="compositionally biased region" description="Basic and acidic residues" evidence="4">
    <location>
        <begin position="135"/>
        <end position="159"/>
    </location>
</feature>
<feature type="compositionally biased region" description="Acidic residues" evidence="4">
    <location>
        <begin position="94"/>
        <end position="104"/>
    </location>
</feature>
<feature type="compositionally biased region" description="Low complexity" evidence="4">
    <location>
        <begin position="51"/>
        <end position="62"/>
    </location>
</feature>
<feature type="domain" description="BRCT" evidence="5">
    <location>
        <begin position="513"/>
        <end position="602"/>
    </location>
</feature>
<feature type="region of interest" description="Disordered" evidence="4">
    <location>
        <begin position="322"/>
        <end position="368"/>
    </location>
</feature>
<dbReference type="InterPro" id="IPR051579">
    <property type="entry name" value="DDR_Transcriptional_Reg"/>
</dbReference>
<dbReference type="PaxDb" id="4097-A0A1S4A4I1"/>
<dbReference type="OrthoDB" id="342264at2759"/>
<evidence type="ECO:0000256" key="4">
    <source>
        <dbReference type="SAM" id="MobiDB-lite"/>
    </source>
</evidence>
<dbReference type="STRING" id="4097.A0A1S4A4I1"/>
<dbReference type="Proteomes" id="UP000790787">
    <property type="component" value="Chromosome 14"/>
</dbReference>
<dbReference type="InterPro" id="IPR001357">
    <property type="entry name" value="BRCT_dom"/>
</dbReference>
<dbReference type="InterPro" id="IPR036420">
    <property type="entry name" value="BRCT_dom_sf"/>
</dbReference>
<dbReference type="CDD" id="cd17744">
    <property type="entry name" value="BRCT_MDC1_rpt1"/>
    <property type="match status" value="1"/>
</dbReference>
<keyword evidence="6" id="KW-1185">Reference proteome</keyword>
<gene>
    <name evidence="7" type="primary">LOC107793577</name>
</gene>
<accession>A0A1S4A4I1</accession>
<feature type="compositionally biased region" description="Basic and acidic residues" evidence="4">
    <location>
        <begin position="183"/>
        <end position="194"/>
    </location>
</feature>
<proteinExistence type="predicted"/>
<dbReference type="RefSeq" id="XP_016471476.1">
    <property type="nucleotide sequence ID" value="XM_016615990.1"/>
</dbReference>
<evidence type="ECO:0000256" key="1">
    <source>
        <dbReference type="ARBA" id="ARBA00004123"/>
    </source>
</evidence>
<evidence type="ECO:0000256" key="2">
    <source>
        <dbReference type="ARBA" id="ARBA00022763"/>
    </source>
</evidence>
<protein>
    <submittedName>
        <fullName evidence="7">Uncharacterized protein LOC107793577</fullName>
    </submittedName>
</protein>
<dbReference type="GO" id="GO:0006974">
    <property type="term" value="P:DNA damage response"/>
    <property type="evidence" value="ECO:0007669"/>
    <property type="project" value="UniProtKB-KW"/>
</dbReference>
<dbReference type="GO" id="GO:0005634">
    <property type="term" value="C:nucleus"/>
    <property type="evidence" value="ECO:0007669"/>
    <property type="project" value="UniProtKB-SubCell"/>
</dbReference>
<feature type="compositionally biased region" description="Basic and acidic residues" evidence="4">
    <location>
        <begin position="225"/>
        <end position="238"/>
    </location>
</feature>